<dbReference type="SUPFAM" id="SSF52047">
    <property type="entry name" value="RNI-like"/>
    <property type="match status" value="1"/>
</dbReference>
<proteinExistence type="predicted"/>
<evidence type="ECO:0000313" key="12">
    <source>
        <dbReference type="EMBL" id="GFG30280.1"/>
    </source>
</evidence>
<dbReference type="FunCoup" id="A0A6L2PFM6">
    <property type="interactions" value="1030"/>
</dbReference>
<dbReference type="Pfam" id="PF12937">
    <property type="entry name" value="F-box-like"/>
    <property type="match status" value="1"/>
</dbReference>
<evidence type="ECO:0000256" key="7">
    <source>
        <dbReference type="ARBA" id="ARBA00023163"/>
    </source>
</evidence>
<dbReference type="AlphaFoldDB" id="A0A6L2PFM6"/>
<sequence length="775" mass="84953">MGQHSVTGQAVECSRRIRHTIYQARIFWLIPPTERNIQLYENWVLSGKQSDVFFGDTVDKCGRVTLTAGNTFFIPTGWIHAVFTPLDSLVFGGNFLHSFGIEKQLKTAQVEDTTHVPQKFRYPFFTEMLWYVLERYVHCLLGRSHLDEGGGGGTGSPGSDTPKPQNSPPQTPETHIHLTPQELHGLKAIVMFLHSLPTNKKNVPELIRDPIALIKDVRTLVEQHRYDSPEAAVTGKPILRPPDQSDRVIMQGKHRAGGKGGTNQGGGPRRRRTRCKKCEACQRSDCGDCSFCLDMVKFGGSGRAKQTCIMRQCLQPMLPVTAACASCGLDGWGQQPVIPIQKMNREIPSSLMECSVCYEIIHPDCCPGVEGIVNEDLPNSWECPKCCKEGKNVEYRHNSSNWEERMLSSNEASVSPPGSIGLKRSQSAEDLPSNVASPGNMNSSGTGGPAEPRKLALRTQLAHQLSANSSKVLKRPSYVVRPAPGPARGIISGTATGCTNLALEKACILPVFRYLSPAELARCAVVCRTWARLSVDPSLWRRMELSNRHTLTAQHLAGITRRQPEQLVLDWTGVAKRQLAWLVARLPQLRELSLQGCSWAGVSALRTCVCPPLASLDLSFVSGLNDASLRDILSPPPDSRPGLVDTKSRLRNLRTLRLAGCDLTDVALRYVTQHLPRLAELDISDCQRVSDAGVAQLATPPAATINLLHSLNLSSCRLITDASLEHLARCDALVRVDLRNAPNVSAAAIAKFAVRSRHGLKVMDGKLIAKRPAPA</sequence>
<dbReference type="CDD" id="cd22122">
    <property type="entry name" value="F-box_JHDM"/>
    <property type="match status" value="1"/>
</dbReference>
<dbReference type="Proteomes" id="UP000502823">
    <property type="component" value="Unassembled WGS sequence"/>
</dbReference>
<dbReference type="GO" id="GO:0003677">
    <property type="term" value="F:DNA binding"/>
    <property type="evidence" value="ECO:0007669"/>
    <property type="project" value="InterPro"/>
</dbReference>
<dbReference type="Pfam" id="PF25372">
    <property type="entry name" value="DUF7885"/>
    <property type="match status" value="1"/>
</dbReference>
<dbReference type="Gene3D" id="1.20.58.1360">
    <property type="match status" value="1"/>
</dbReference>
<evidence type="ECO:0000256" key="4">
    <source>
        <dbReference type="ARBA" id="ARBA00023002"/>
    </source>
</evidence>
<dbReference type="PROSITE" id="PS51058">
    <property type="entry name" value="ZF_CXXC"/>
    <property type="match status" value="1"/>
</dbReference>
<dbReference type="InterPro" id="IPR050690">
    <property type="entry name" value="JHDM1_Histone_Demethylase"/>
</dbReference>
<evidence type="ECO:0000256" key="3">
    <source>
        <dbReference type="ARBA" id="ARBA00022833"/>
    </source>
</evidence>
<dbReference type="Gene3D" id="3.80.10.10">
    <property type="entry name" value="Ribonuclease Inhibitor"/>
    <property type="match status" value="1"/>
</dbReference>
<keyword evidence="7" id="KW-0804">Transcription</keyword>
<evidence type="ECO:0000256" key="5">
    <source>
        <dbReference type="ARBA" id="ARBA00023004"/>
    </source>
</evidence>
<dbReference type="InterPro" id="IPR001810">
    <property type="entry name" value="F-box_dom"/>
</dbReference>
<keyword evidence="5" id="KW-0408">Iron</keyword>
<dbReference type="InterPro" id="IPR013083">
    <property type="entry name" value="Znf_RING/FYVE/PHD"/>
</dbReference>
<feature type="region of interest" description="Disordered" evidence="9">
    <location>
        <begin position="407"/>
        <end position="452"/>
    </location>
</feature>
<comment type="caution">
    <text evidence="12">The sequence shown here is derived from an EMBL/GenBank/DDBJ whole genome shotgun (WGS) entry which is preliminary data.</text>
</comment>
<keyword evidence="3" id="KW-0862">Zinc</keyword>
<dbReference type="InterPro" id="IPR032675">
    <property type="entry name" value="LRR_dom_sf"/>
</dbReference>
<dbReference type="SMART" id="SM00367">
    <property type="entry name" value="LRR_CC"/>
    <property type="match status" value="5"/>
</dbReference>
<dbReference type="SMART" id="SM00558">
    <property type="entry name" value="JmjC"/>
    <property type="match status" value="1"/>
</dbReference>
<evidence type="ECO:0000259" key="11">
    <source>
        <dbReference type="PROSITE" id="PS51184"/>
    </source>
</evidence>
<evidence type="ECO:0000256" key="9">
    <source>
        <dbReference type="SAM" id="MobiDB-lite"/>
    </source>
</evidence>
<name>A0A6L2PFM6_COPFO</name>
<evidence type="ECO:0000256" key="8">
    <source>
        <dbReference type="PROSITE-ProRule" id="PRU00509"/>
    </source>
</evidence>
<dbReference type="InterPro" id="IPR057207">
    <property type="entry name" value="FBXL15_LRR"/>
</dbReference>
<feature type="region of interest" description="Disordered" evidence="9">
    <location>
        <begin position="148"/>
        <end position="175"/>
    </location>
</feature>
<dbReference type="GO" id="GO:0016491">
    <property type="term" value="F:oxidoreductase activity"/>
    <property type="evidence" value="ECO:0007669"/>
    <property type="project" value="UniProtKB-KW"/>
</dbReference>
<dbReference type="EMBL" id="BLKM01010449">
    <property type="protein sequence ID" value="GFG30280.1"/>
    <property type="molecule type" value="Genomic_DNA"/>
</dbReference>
<reference evidence="13" key="1">
    <citation type="submission" date="2020-01" db="EMBL/GenBank/DDBJ databases">
        <title>Draft genome sequence of the Termite Coptotermes fromosanus.</title>
        <authorList>
            <person name="Itakura S."/>
            <person name="Yosikawa Y."/>
            <person name="Umezawa K."/>
        </authorList>
    </citation>
    <scope>NUCLEOTIDE SEQUENCE [LARGE SCALE GENOMIC DNA]</scope>
</reference>
<dbReference type="Gene3D" id="3.30.40.10">
    <property type="entry name" value="Zinc/RING finger domain, C3HC4 (zinc finger)"/>
    <property type="match status" value="1"/>
</dbReference>
<keyword evidence="1" id="KW-0479">Metal-binding</keyword>
<feature type="domain" description="CXXC-type" evidence="10">
    <location>
        <begin position="268"/>
        <end position="314"/>
    </location>
</feature>
<accession>A0A6L2PFM6</accession>
<gene>
    <name evidence="12" type="ORF">Cfor_04437</name>
</gene>
<dbReference type="CDD" id="cd21783">
    <property type="entry name" value="CTD_Jhd1-like"/>
    <property type="match status" value="1"/>
</dbReference>
<dbReference type="InterPro" id="IPR003347">
    <property type="entry name" value="JmjC_dom"/>
</dbReference>
<evidence type="ECO:0000256" key="6">
    <source>
        <dbReference type="ARBA" id="ARBA00023015"/>
    </source>
</evidence>
<dbReference type="Gene3D" id="2.60.120.650">
    <property type="entry name" value="Cupin"/>
    <property type="match status" value="1"/>
</dbReference>
<dbReference type="SUPFAM" id="SSF51197">
    <property type="entry name" value="Clavaminate synthase-like"/>
    <property type="match status" value="1"/>
</dbReference>
<evidence type="ECO:0000313" key="13">
    <source>
        <dbReference type="Proteomes" id="UP000502823"/>
    </source>
</evidence>
<dbReference type="GO" id="GO:0008270">
    <property type="term" value="F:zinc ion binding"/>
    <property type="evidence" value="ECO:0007669"/>
    <property type="project" value="UniProtKB-KW"/>
</dbReference>
<keyword evidence="2 8" id="KW-0863">Zinc-finger</keyword>
<dbReference type="InterPro" id="IPR002857">
    <property type="entry name" value="Znf_CXXC"/>
</dbReference>
<evidence type="ECO:0000256" key="2">
    <source>
        <dbReference type="ARBA" id="ARBA00022771"/>
    </source>
</evidence>
<feature type="compositionally biased region" description="Polar residues" evidence="9">
    <location>
        <begin position="434"/>
        <end position="444"/>
    </location>
</feature>
<keyword evidence="6" id="KW-0805">Transcription regulation</keyword>
<dbReference type="PROSITE" id="PS51184">
    <property type="entry name" value="JMJC"/>
    <property type="match status" value="1"/>
</dbReference>
<protein>
    <submittedName>
        <fullName evidence="12">Uncharacterized protein</fullName>
    </submittedName>
</protein>
<dbReference type="PANTHER" id="PTHR23123">
    <property type="entry name" value="PHD/F-BOX CONTAINING PROTEIN"/>
    <property type="match status" value="1"/>
</dbReference>
<dbReference type="InterPro" id="IPR006553">
    <property type="entry name" value="Leu-rich_rpt_Cys-con_subtyp"/>
</dbReference>
<keyword evidence="4" id="KW-0560">Oxidoreductase</keyword>
<keyword evidence="13" id="KW-1185">Reference proteome</keyword>
<organism evidence="12 13">
    <name type="scientific">Coptotermes formosanus</name>
    <name type="common">Formosan subterranean termite</name>
    <dbReference type="NCBI Taxonomy" id="36987"/>
    <lineage>
        <taxon>Eukaryota</taxon>
        <taxon>Metazoa</taxon>
        <taxon>Ecdysozoa</taxon>
        <taxon>Arthropoda</taxon>
        <taxon>Hexapoda</taxon>
        <taxon>Insecta</taxon>
        <taxon>Pterygota</taxon>
        <taxon>Neoptera</taxon>
        <taxon>Polyneoptera</taxon>
        <taxon>Dictyoptera</taxon>
        <taxon>Blattodea</taxon>
        <taxon>Blattoidea</taxon>
        <taxon>Termitoidae</taxon>
        <taxon>Rhinotermitidae</taxon>
        <taxon>Coptotermes</taxon>
    </lineage>
</organism>
<evidence type="ECO:0000259" key="10">
    <source>
        <dbReference type="PROSITE" id="PS51058"/>
    </source>
</evidence>
<dbReference type="Pfam" id="PF16866">
    <property type="entry name" value="PHD_4"/>
    <property type="match status" value="1"/>
</dbReference>
<feature type="compositionally biased region" description="Gly residues" evidence="9">
    <location>
        <begin position="258"/>
        <end position="267"/>
    </location>
</feature>
<dbReference type="InterPro" id="IPR019787">
    <property type="entry name" value="Znf_PHD-finger"/>
</dbReference>
<evidence type="ECO:0000256" key="1">
    <source>
        <dbReference type="ARBA" id="ARBA00022723"/>
    </source>
</evidence>
<dbReference type="Pfam" id="PF02008">
    <property type="entry name" value="zf-CXXC"/>
    <property type="match status" value="1"/>
</dbReference>
<dbReference type="CDD" id="cd15555">
    <property type="entry name" value="PHD_KDM2A_2B"/>
    <property type="match status" value="1"/>
</dbReference>
<dbReference type="InParanoid" id="A0A6L2PFM6"/>
<dbReference type="OrthoDB" id="5876800at2759"/>
<feature type="domain" description="JmjC" evidence="11">
    <location>
        <begin position="1"/>
        <end position="112"/>
    </location>
</feature>
<feature type="region of interest" description="Disordered" evidence="9">
    <location>
        <begin position="252"/>
        <end position="271"/>
    </location>
</feature>